<dbReference type="EMBL" id="VIVN01000001">
    <property type="protein sequence ID" value="TWE08193.1"/>
    <property type="molecule type" value="Genomic_DNA"/>
</dbReference>
<evidence type="ECO:0000313" key="10">
    <source>
        <dbReference type="Proteomes" id="UP000319671"/>
    </source>
</evidence>
<dbReference type="SUPFAM" id="SSF52833">
    <property type="entry name" value="Thioredoxin-like"/>
    <property type="match status" value="1"/>
</dbReference>
<gene>
    <name evidence="9" type="ORF">FB550_101207</name>
</gene>
<organism evidence="9 10">
    <name type="scientific">Neobacillus bataviensis</name>
    <dbReference type="NCBI Taxonomy" id="220685"/>
    <lineage>
        <taxon>Bacteria</taxon>
        <taxon>Bacillati</taxon>
        <taxon>Bacillota</taxon>
        <taxon>Bacilli</taxon>
        <taxon>Bacillales</taxon>
        <taxon>Bacillaceae</taxon>
        <taxon>Neobacillus</taxon>
    </lineage>
</organism>
<keyword evidence="2" id="KW-0813">Transport</keyword>
<keyword evidence="4 7" id="KW-1015">Disulfide bond</keyword>
<evidence type="ECO:0000256" key="5">
    <source>
        <dbReference type="ARBA" id="ARBA00023284"/>
    </source>
</evidence>
<dbReference type="PIRSF" id="PIRSF000077">
    <property type="entry name" value="Thioredoxin"/>
    <property type="match status" value="1"/>
</dbReference>
<evidence type="ECO:0000313" key="9">
    <source>
        <dbReference type="EMBL" id="TWE08193.1"/>
    </source>
</evidence>
<dbReference type="GO" id="GO:0045454">
    <property type="term" value="P:cell redox homeostasis"/>
    <property type="evidence" value="ECO:0007669"/>
    <property type="project" value="TreeGrafter"/>
</dbReference>
<reference evidence="9 10" key="1">
    <citation type="submission" date="2019-06" db="EMBL/GenBank/DDBJ databases">
        <title>Sorghum-associated microbial communities from plants grown in Nebraska, USA.</title>
        <authorList>
            <person name="Schachtman D."/>
        </authorList>
    </citation>
    <scope>NUCLEOTIDE SEQUENCE [LARGE SCALE GENOMIC DNA]</scope>
    <source>
        <strain evidence="9 10">2482</strain>
    </source>
</reference>
<dbReference type="Proteomes" id="UP000319671">
    <property type="component" value="Unassembled WGS sequence"/>
</dbReference>
<dbReference type="CDD" id="cd02947">
    <property type="entry name" value="TRX_family"/>
    <property type="match status" value="1"/>
</dbReference>
<proteinExistence type="inferred from homology"/>
<dbReference type="Gene3D" id="3.40.30.10">
    <property type="entry name" value="Glutaredoxin"/>
    <property type="match status" value="1"/>
</dbReference>
<evidence type="ECO:0000259" key="8">
    <source>
        <dbReference type="PROSITE" id="PS51352"/>
    </source>
</evidence>
<accession>A0A561DXV6</accession>
<dbReference type="InterPro" id="IPR013766">
    <property type="entry name" value="Thioredoxin_domain"/>
</dbReference>
<dbReference type="PANTHER" id="PTHR45663">
    <property type="entry name" value="GEO12009P1"/>
    <property type="match status" value="1"/>
</dbReference>
<dbReference type="GO" id="GO:0005829">
    <property type="term" value="C:cytosol"/>
    <property type="evidence" value="ECO:0007669"/>
    <property type="project" value="TreeGrafter"/>
</dbReference>
<comment type="caution">
    <text evidence="9">The sequence shown here is derived from an EMBL/GenBank/DDBJ whole genome shotgun (WGS) entry which is preliminary data.</text>
</comment>
<keyword evidence="5 7" id="KW-0676">Redox-active center</keyword>
<dbReference type="InterPro" id="IPR036249">
    <property type="entry name" value="Thioredoxin-like_sf"/>
</dbReference>
<name>A0A561DXV6_9BACI</name>
<protein>
    <recommendedName>
        <fullName evidence="6">Thioredoxin</fullName>
    </recommendedName>
</protein>
<dbReference type="PROSITE" id="PS51352">
    <property type="entry name" value="THIOREDOXIN_2"/>
    <property type="match status" value="1"/>
</dbReference>
<keyword evidence="3" id="KW-0249">Electron transport</keyword>
<evidence type="ECO:0000256" key="7">
    <source>
        <dbReference type="PIRSR" id="PIRSR000077-4"/>
    </source>
</evidence>
<evidence type="ECO:0000256" key="3">
    <source>
        <dbReference type="ARBA" id="ARBA00022982"/>
    </source>
</evidence>
<dbReference type="Pfam" id="PF00085">
    <property type="entry name" value="Thioredoxin"/>
    <property type="match status" value="1"/>
</dbReference>
<dbReference type="RefSeq" id="WP_144561922.1">
    <property type="nucleotide sequence ID" value="NZ_VIVN01000001.1"/>
</dbReference>
<dbReference type="InterPro" id="IPR005746">
    <property type="entry name" value="Thioredoxin"/>
</dbReference>
<keyword evidence="10" id="KW-1185">Reference proteome</keyword>
<evidence type="ECO:0000256" key="6">
    <source>
        <dbReference type="PIRNR" id="PIRNR000077"/>
    </source>
</evidence>
<evidence type="ECO:0000256" key="4">
    <source>
        <dbReference type="ARBA" id="ARBA00023157"/>
    </source>
</evidence>
<comment type="similarity">
    <text evidence="1 6">Belongs to the thioredoxin family.</text>
</comment>
<dbReference type="AlphaFoldDB" id="A0A561DXV6"/>
<evidence type="ECO:0000256" key="1">
    <source>
        <dbReference type="ARBA" id="ARBA00008987"/>
    </source>
</evidence>
<sequence>MKELDFHTFDKFIEKGITIVEFGAPRCALCRIQEPILKELSEEWAENILIAKVDADKELELTAKYRIQGIPTMILFKDGKIVESLRGLHYKEEIKSRIESVV</sequence>
<dbReference type="PANTHER" id="PTHR45663:SF11">
    <property type="entry name" value="GEO12009P1"/>
    <property type="match status" value="1"/>
</dbReference>
<dbReference type="GO" id="GO:0015035">
    <property type="term" value="F:protein-disulfide reductase activity"/>
    <property type="evidence" value="ECO:0007669"/>
    <property type="project" value="InterPro"/>
</dbReference>
<feature type="domain" description="Thioredoxin" evidence="8">
    <location>
        <begin position="1"/>
        <end position="102"/>
    </location>
</feature>
<feature type="disulfide bond" description="Redox-active" evidence="7">
    <location>
        <begin position="27"/>
        <end position="30"/>
    </location>
</feature>
<evidence type="ECO:0000256" key="2">
    <source>
        <dbReference type="ARBA" id="ARBA00022448"/>
    </source>
</evidence>